<evidence type="ECO:0000256" key="2">
    <source>
        <dbReference type="ARBA" id="ARBA00001966"/>
    </source>
</evidence>
<proteinExistence type="predicted"/>
<evidence type="ECO:0000256" key="7">
    <source>
        <dbReference type="ARBA" id="ARBA00023004"/>
    </source>
</evidence>
<evidence type="ECO:0000259" key="10">
    <source>
        <dbReference type="PROSITE" id="PS51379"/>
    </source>
</evidence>
<accession>A0A537IZD0</accession>
<keyword evidence="5 9" id="KW-0479">Metal-binding</keyword>
<gene>
    <name evidence="11" type="ORF">E6H05_02935</name>
</gene>
<organism evidence="11 12">
    <name type="scientific">Candidatus Segetimicrobium genomatis</name>
    <dbReference type="NCBI Taxonomy" id="2569760"/>
    <lineage>
        <taxon>Bacteria</taxon>
        <taxon>Bacillati</taxon>
        <taxon>Candidatus Sysuimicrobiota</taxon>
        <taxon>Candidatus Sysuimicrobiia</taxon>
        <taxon>Candidatus Sysuimicrobiales</taxon>
        <taxon>Candidatus Segetimicrobiaceae</taxon>
        <taxon>Candidatus Segetimicrobium</taxon>
    </lineage>
</organism>
<comment type="cofactor">
    <cofactor evidence="1">
        <name>[3Fe-4S] cluster</name>
        <dbReference type="ChEBI" id="CHEBI:21137"/>
    </cofactor>
</comment>
<dbReference type="Pfam" id="PF00037">
    <property type="entry name" value="Fer4"/>
    <property type="match status" value="1"/>
</dbReference>
<evidence type="ECO:0000256" key="6">
    <source>
        <dbReference type="ARBA" id="ARBA00022982"/>
    </source>
</evidence>
<dbReference type="PANTHER" id="PTHR42859">
    <property type="entry name" value="OXIDOREDUCTASE"/>
    <property type="match status" value="1"/>
</dbReference>
<name>A0A537IZD0_9BACT</name>
<dbReference type="InterPro" id="IPR000813">
    <property type="entry name" value="7Fe_ferredoxin"/>
</dbReference>
<feature type="domain" description="4Fe-4S ferredoxin-type" evidence="10">
    <location>
        <begin position="1"/>
        <end position="32"/>
    </location>
</feature>
<dbReference type="PROSITE" id="PS51379">
    <property type="entry name" value="4FE4S_FER_2"/>
    <property type="match status" value="2"/>
</dbReference>
<dbReference type="PROSITE" id="PS00198">
    <property type="entry name" value="4FE4S_FER_1"/>
    <property type="match status" value="1"/>
</dbReference>
<comment type="caution">
    <text evidence="11">The sequence shown here is derived from an EMBL/GenBank/DDBJ whole genome shotgun (WGS) entry which is preliminary data.</text>
</comment>
<feature type="domain" description="4Fe-4S ferredoxin-type" evidence="10">
    <location>
        <begin position="73"/>
        <end position="102"/>
    </location>
</feature>
<dbReference type="AlphaFoldDB" id="A0A537IZD0"/>
<keyword evidence="4 9" id="KW-0004">4Fe-4S</keyword>
<dbReference type="Proteomes" id="UP000318834">
    <property type="component" value="Unassembled WGS sequence"/>
</dbReference>
<keyword evidence="3 9" id="KW-0813">Transport</keyword>
<protein>
    <recommendedName>
        <fullName evidence="9">Ferredoxin</fullName>
    </recommendedName>
</protein>
<dbReference type="GO" id="GO:0051539">
    <property type="term" value="F:4 iron, 4 sulfur cluster binding"/>
    <property type="evidence" value="ECO:0007669"/>
    <property type="project" value="UniProtKB-UniRule"/>
</dbReference>
<dbReference type="Gene3D" id="3.30.70.20">
    <property type="match status" value="2"/>
</dbReference>
<evidence type="ECO:0000256" key="5">
    <source>
        <dbReference type="ARBA" id="ARBA00022723"/>
    </source>
</evidence>
<dbReference type="InterPro" id="IPR050294">
    <property type="entry name" value="RnfB_subfamily"/>
</dbReference>
<keyword evidence="7 9" id="KW-0408">Iron</keyword>
<dbReference type="GO" id="GO:0046872">
    <property type="term" value="F:metal ion binding"/>
    <property type="evidence" value="ECO:0007669"/>
    <property type="project" value="UniProtKB-UniRule"/>
</dbReference>
<evidence type="ECO:0000313" key="11">
    <source>
        <dbReference type="EMBL" id="TMI76670.1"/>
    </source>
</evidence>
<sequence>MTYIIAEPCINTKDRSCVEVCPVDCIYEYVEEVGAFVVPDPSTGAGVDKQVIPRGEATHVPPETGITKDQLKSMLFIHPEECIDCGACESVCPVTAIFPEASVPEQWQSYIKLNYAAFGVKK</sequence>
<dbReference type="PRINTS" id="PR00354">
    <property type="entry name" value="7FE8SFRDOXIN"/>
</dbReference>
<dbReference type="InterPro" id="IPR017896">
    <property type="entry name" value="4Fe4S_Fe-S-bd"/>
</dbReference>
<dbReference type="EMBL" id="VBAP01000014">
    <property type="protein sequence ID" value="TMI76670.1"/>
    <property type="molecule type" value="Genomic_DNA"/>
</dbReference>
<dbReference type="SUPFAM" id="SSF54862">
    <property type="entry name" value="4Fe-4S ferredoxins"/>
    <property type="match status" value="1"/>
</dbReference>
<reference evidence="11 12" key="1">
    <citation type="journal article" date="2019" name="Nat. Microbiol.">
        <title>Mediterranean grassland soil C-N compound turnover is dependent on rainfall and depth, and is mediated by genomically divergent microorganisms.</title>
        <authorList>
            <person name="Diamond S."/>
            <person name="Andeer P.F."/>
            <person name="Li Z."/>
            <person name="Crits-Christoph A."/>
            <person name="Burstein D."/>
            <person name="Anantharaman K."/>
            <person name="Lane K.R."/>
            <person name="Thomas B.C."/>
            <person name="Pan C."/>
            <person name="Northen T.R."/>
            <person name="Banfield J.F."/>
        </authorList>
    </citation>
    <scope>NUCLEOTIDE SEQUENCE [LARGE SCALE GENOMIC DNA]</scope>
    <source>
        <strain evidence="11">NP_8</strain>
    </source>
</reference>
<evidence type="ECO:0000256" key="9">
    <source>
        <dbReference type="RuleBase" id="RU365098"/>
    </source>
</evidence>
<evidence type="ECO:0000313" key="12">
    <source>
        <dbReference type="Proteomes" id="UP000318834"/>
    </source>
</evidence>
<comment type="function">
    <text evidence="9">Ferredoxins are iron-sulfur proteins that transfer electrons in a wide variety of metabolic reactions.</text>
</comment>
<keyword evidence="8 9" id="KW-0411">Iron-sulfur</keyword>
<dbReference type="InterPro" id="IPR017900">
    <property type="entry name" value="4Fe4S_Fe_S_CS"/>
</dbReference>
<evidence type="ECO:0000256" key="8">
    <source>
        <dbReference type="ARBA" id="ARBA00023014"/>
    </source>
</evidence>
<dbReference type="GO" id="GO:0009055">
    <property type="term" value="F:electron transfer activity"/>
    <property type="evidence" value="ECO:0007669"/>
    <property type="project" value="UniProtKB-UniRule"/>
</dbReference>
<evidence type="ECO:0000256" key="1">
    <source>
        <dbReference type="ARBA" id="ARBA00001927"/>
    </source>
</evidence>
<comment type="cofactor">
    <cofactor evidence="2 9">
        <name>[4Fe-4S] cluster</name>
        <dbReference type="ChEBI" id="CHEBI:49883"/>
    </cofactor>
</comment>
<dbReference type="PANTHER" id="PTHR42859:SF2">
    <property type="entry name" value="FERREDOXIN"/>
    <property type="match status" value="1"/>
</dbReference>
<keyword evidence="6 9" id="KW-0249">Electron transport</keyword>
<evidence type="ECO:0000256" key="4">
    <source>
        <dbReference type="ARBA" id="ARBA00022485"/>
    </source>
</evidence>
<evidence type="ECO:0000256" key="3">
    <source>
        <dbReference type="ARBA" id="ARBA00022448"/>
    </source>
</evidence>